<name>A0AB39QVQ3_9ACTN</name>
<reference evidence="1" key="1">
    <citation type="submission" date="2024-07" db="EMBL/GenBank/DDBJ databases">
        <authorList>
            <person name="Yu S.T."/>
        </authorList>
    </citation>
    <scope>NUCLEOTIDE SEQUENCE</scope>
    <source>
        <strain evidence="1">R39</strain>
    </source>
</reference>
<dbReference type="AlphaFoldDB" id="A0AB39QVQ3"/>
<sequence>MCSQPWQVEVVSGAPRERRAAALRAAHAEKRLSVDIPYSEEMYAQVQQERRAAFGVQMYGALGIGPDGSEVREAYQADSLRFYGAPHAAFLFVTGDGGTRLAAATSAATCRRCSWP</sequence>
<proteinExistence type="predicted"/>
<gene>
    <name evidence="1" type="ORF">AB5J52_32845</name>
</gene>
<dbReference type="InterPro" id="IPR000415">
    <property type="entry name" value="Nitroreductase-like"/>
</dbReference>
<dbReference type="EMBL" id="CP163441">
    <property type="protein sequence ID" value="XDQ46666.1"/>
    <property type="molecule type" value="Genomic_DNA"/>
</dbReference>
<dbReference type="RefSeq" id="WP_369225683.1">
    <property type="nucleotide sequence ID" value="NZ_CP163441.1"/>
</dbReference>
<accession>A0AB39QVQ3</accession>
<dbReference type="Gene3D" id="3.40.109.10">
    <property type="entry name" value="NADH Oxidase"/>
    <property type="match status" value="1"/>
</dbReference>
<dbReference type="GO" id="GO:0016491">
    <property type="term" value="F:oxidoreductase activity"/>
    <property type="evidence" value="ECO:0007669"/>
    <property type="project" value="InterPro"/>
</dbReference>
<organism evidence="1">
    <name type="scientific">Streptomyces sp. R39</name>
    <dbReference type="NCBI Taxonomy" id="3238631"/>
    <lineage>
        <taxon>Bacteria</taxon>
        <taxon>Bacillati</taxon>
        <taxon>Actinomycetota</taxon>
        <taxon>Actinomycetes</taxon>
        <taxon>Kitasatosporales</taxon>
        <taxon>Streptomycetaceae</taxon>
        <taxon>Streptomyces</taxon>
    </lineage>
</organism>
<evidence type="ECO:0000313" key="1">
    <source>
        <dbReference type="EMBL" id="XDQ46666.1"/>
    </source>
</evidence>
<protein>
    <submittedName>
        <fullName evidence="1">Uncharacterized protein</fullName>
    </submittedName>
</protein>